<dbReference type="GO" id="GO:0005886">
    <property type="term" value="C:plasma membrane"/>
    <property type="evidence" value="ECO:0007669"/>
    <property type="project" value="UniProtKB-SubCell"/>
</dbReference>
<sequence length="79" mass="8157">MWVIIGVLLTGATATPLIGRLSDIRDKKSILLAVLAIVATGTAVSGLSNSILMLTCGQLLRGVGLAVVPLAFGIIRDTR</sequence>
<accession>K8XJU9</accession>
<dbReference type="Proteomes" id="UP000005951">
    <property type="component" value="Unassembled WGS sequence"/>
</dbReference>
<dbReference type="PROSITE" id="PS50850">
    <property type="entry name" value="MFS"/>
    <property type="match status" value="1"/>
</dbReference>
<evidence type="ECO:0000256" key="4">
    <source>
        <dbReference type="ARBA" id="ARBA00023136"/>
    </source>
</evidence>
<evidence type="ECO:0000313" key="7">
    <source>
        <dbReference type="EMBL" id="EKT77350.1"/>
    </source>
</evidence>
<feature type="transmembrane region" description="Helical" evidence="5">
    <location>
        <begin position="59"/>
        <end position="75"/>
    </location>
</feature>
<evidence type="ECO:0000256" key="1">
    <source>
        <dbReference type="ARBA" id="ARBA00004651"/>
    </source>
</evidence>
<feature type="domain" description="Major facilitator superfamily (MFS) profile" evidence="6">
    <location>
        <begin position="1"/>
        <end position="79"/>
    </location>
</feature>
<comment type="caution">
    <text evidence="7">The sequence shown here is derived from an EMBL/GenBank/DDBJ whole genome shotgun (WGS) entry which is preliminary data.</text>
</comment>
<dbReference type="Gene3D" id="1.20.1720.10">
    <property type="entry name" value="Multidrug resistance protein D"/>
    <property type="match status" value="1"/>
</dbReference>
<keyword evidence="2 5" id="KW-0812">Transmembrane</keyword>
<dbReference type="InterPro" id="IPR036259">
    <property type="entry name" value="MFS_trans_sf"/>
</dbReference>
<feature type="transmembrane region" description="Helical" evidence="5">
    <location>
        <begin position="30"/>
        <end position="52"/>
    </location>
</feature>
<protein>
    <submittedName>
        <fullName evidence="7">Major facilitator superfamily protein</fullName>
    </submittedName>
</protein>
<dbReference type="SUPFAM" id="SSF103473">
    <property type="entry name" value="MFS general substrate transporter"/>
    <property type="match status" value="1"/>
</dbReference>
<evidence type="ECO:0000259" key="6">
    <source>
        <dbReference type="PROSITE" id="PS50850"/>
    </source>
</evidence>
<evidence type="ECO:0000256" key="3">
    <source>
        <dbReference type="ARBA" id="ARBA00022989"/>
    </source>
</evidence>
<dbReference type="EMBL" id="AJYC02000156">
    <property type="protein sequence ID" value="EKT77350.1"/>
    <property type="molecule type" value="Genomic_DNA"/>
</dbReference>
<gene>
    <name evidence="7" type="ORF">WSS_A37936</name>
</gene>
<comment type="subcellular location">
    <subcellularLocation>
        <location evidence="1">Cell membrane</location>
        <topology evidence="1">Multi-pass membrane protein</topology>
    </subcellularLocation>
</comment>
<dbReference type="InterPro" id="IPR020846">
    <property type="entry name" value="MFS_dom"/>
</dbReference>
<keyword evidence="3 5" id="KW-1133">Transmembrane helix</keyword>
<evidence type="ECO:0000256" key="5">
    <source>
        <dbReference type="SAM" id="Phobius"/>
    </source>
</evidence>
<name>K8XJU9_RHOOP</name>
<keyword evidence="4 5" id="KW-0472">Membrane</keyword>
<organism evidence="7 8">
    <name type="scientific">Rhodococcus opacus M213</name>
    <dbReference type="NCBI Taxonomy" id="1129896"/>
    <lineage>
        <taxon>Bacteria</taxon>
        <taxon>Bacillati</taxon>
        <taxon>Actinomycetota</taxon>
        <taxon>Actinomycetes</taxon>
        <taxon>Mycobacteriales</taxon>
        <taxon>Nocardiaceae</taxon>
        <taxon>Rhodococcus</taxon>
    </lineage>
</organism>
<dbReference type="AlphaFoldDB" id="K8XJU9"/>
<evidence type="ECO:0000256" key="2">
    <source>
        <dbReference type="ARBA" id="ARBA00022692"/>
    </source>
</evidence>
<reference evidence="7 8" key="1">
    <citation type="journal article" date="2013" name="Genome Announc.">
        <title>Draft Genome Sequence of Rhodococcus opacus Strain M213 Shows a Diverse Catabolic Potential.</title>
        <authorList>
            <person name="Pathak A."/>
            <person name="Green S.J."/>
            <person name="Ogram A."/>
            <person name="Chauhan A."/>
        </authorList>
    </citation>
    <scope>NUCLEOTIDE SEQUENCE [LARGE SCALE GENOMIC DNA]</scope>
    <source>
        <strain evidence="7 8">M213</strain>
    </source>
</reference>
<evidence type="ECO:0000313" key="8">
    <source>
        <dbReference type="Proteomes" id="UP000005951"/>
    </source>
</evidence>
<dbReference type="GO" id="GO:0022857">
    <property type="term" value="F:transmembrane transporter activity"/>
    <property type="evidence" value="ECO:0007669"/>
    <property type="project" value="InterPro"/>
</dbReference>
<proteinExistence type="predicted"/>